<dbReference type="GO" id="GO:0000976">
    <property type="term" value="F:transcription cis-regulatory region binding"/>
    <property type="evidence" value="ECO:0007669"/>
    <property type="project" value="TreeGrafter"/>
</dbReference>
<keyword evidence="4" id="KW-1185">Reference proteome</keyword>
<dbReference type="PANTHER" id="PTHR33202:SF7">
    <property type="entry name" value="FERRIC UPTAKE REGULATION PROTEIN"/>
    <property type="match status" value="1"/>
</dbReference>
<dbReference type="SUPFAM" id="SSF46785">
    <property type="entry name" value="Winged helix' DNA-binding domain"/>
    <property type="match status" value="1"/>
</dbReference>
<dbReference type="InterPro" id="IPR036390">
    <property type="entry name" value="WH_DNA-bd_sf"/>
</dbReference>
<dbReference type="Proteomes" id="UP000196536">
    <property type="component" value="Unassembled WGS sequence"/>
</dbReference>
<dbReference type="EMBL" id="NEXX01000002">
    <property type="protein sequence ID" value="OUY07534.1"/>
    <property type="molecule type" value="Genomic_DNA"/>
</dbReference>
<evidence type="ECO:0000256" key="1">
    <source>
        <dbReference type="PIRSR" id="PIRSR602481-1"/>
    </source>
</evidence>
<feature type="binding site" evidence="2">
    <location>
        <position position="98"/>
    </location>
    <ligand>
        <name>Fe cation</name>
        <dbReference type="ChEBI" id="CHEBI:24875"/>
    </ligand>
</feature>
<evidence type="ECO:0000313" key="3">
    <source>
        <dbReference type="EMBL" id="OUY07534.1"/>
    </source>
</evidence>
<keyword evidence="2" id="KW-0408">Iron</keyword>
<dbReference type="InterPro" id="IPR002481">
    <property type="entry name" value="FUR"/>
</dbReference>
<dbReference type="PANTHER" id="PTHR33202">
    <property type="entry name" value="ZINC UPTAKE REGULATION PROTEIN"/>
    <property type="match status" value="1"/>
</dbReference>
<dbReference type="Pfam" id="PF01475">
    <property type="entry name" value="FUR"/>
    <property type="match status" value="1"/>
</dbReference>
<dbReference type="OrthoDB" id="6688629at2"/>
<comment type="cofactor">
    <cofactor evidence="2">
        <name>Mn(2+)</name>
        <dbReference type="ChEBI" id="CHEBI:29035"/>
    </cofactor>
    <cofactor evidence="2">
        <name>Fe(2+)</name>
        <dbReference type="ChEBI" id="CHEBI:29033"/>
    </cofactor>
    <text evidence="2">Binds 1 Mn(2+) or Fe(2+) ion per subunit.</text>
</comment>
<accession>A0A1Z9YZA1</accession>
<feature type="binding site" evidence="1">
    <location>
        <position position="145"/>
    </location>
    <ligand>
        <name>Zn(2+)</name>
        <dbReference type="ChEBI" id="CHEBI:29105"/>
    </ligand>
</feature>
<name>A0A1Z9YZA1_9GAMM</name>
<dbReference type="GO" id="GO:0045892">
    <property type="term" value="P:negative regulation of DNA-templated transcription"/>
    <property type="evidence" value="ECO:0007669"/>
    <property type="project" value="TreeGrafter"/>
</dbReference>
<keyword evidence="1" id="KW-0479">Metal-binding</keyword>
<evidence type="ECO:0008006" key="5">
    <source>
        <dbReference type="Google" id="ProtNLM"/>
    </source>
</evidence>
<gene>
    <name evidence="3" type="ORF">CAP51_07230</name>
</gene>
<protein>
    <recommendedName>
        <fullName evidence="5">Transcriptional repressor</fullName>
    </recommendedName>
</protein>
<dbReference type="AlphaFoldDB" id="A0A1Z9YZA1"/>
<comment type="cofactor">
    <cofactor evidence="1">
        <name>Zn(2+)</name>
        <dbReference type="ChEBI" id="CHEBI:29105"/>
    </cofactor>
    <text evidence="1">Binds 1 zinc ion per subunit.</text>
</comment>
<evidence type="ECO:0000256" key="2">
    <source>
        <dbReference type="PIRSR" id="PIRSR602481-2"/>
    </source>
</evidence>
<feature type="binding site" evidence="1">
    <location>
        <position position="148"/>
    </location>
    <ligand>
        <name>Zn(2+)</name>
        <dbReference type="ChEBI" id="CHEBI:29105"/>
    </ligand>
</feature>
<dbReference type="InterPro" id="IPR036388">
    <property type="entry name" value="WH-like_DNA-bd_sf"/>
</dbReference>
<sequence>MGLMRIMQDRQEFNEIRDTLRQANIKVTHARLVIYRILKHAKRELTAYDIENISLQMNDRINIGTIYSSLKLFQTAGLLQRYKVDMEQSLFSLKQFDHYARFICNHCGAIEALQDHEIDQHIKTLCHNKQATYVSFSLIIQIESCDKCNDKSDKNT</sequence>
<dbReference type="GO" id="GO:1900376">
    <property type="term" value="P:regulation of secondary metabolite biosynthetic process"/>
    <property type="evidence" value="ECO:0007669"/>
    <property type="project" value="TreeGrafter"/>
</dbReference>
<proteinExistence type="predicted"/>
<dbReference type="Gene3D" id="1.10.10.10">
    <property type="entry name" value="Winged helix-like DNA-binding domain superfamily/Winged helix DNA-binding domain"/>
    <property type="match status" value="1"/>
</dbReference>
<organism evidence="3 4">
    <name type="scientific">Acinetobacter populi</name>
    <dbReference type="NCBI Taxonomy" id="1582270"/>
    <lineage>
        <taxon>Bacteria</taxon>
        <taxon>Pseudomonadati</taxon>
        <taxon>Pseudomonadota</taxon>
        <taxon>Gammaproteobacteria</taxon>
        <taxon>Moraxellales</taxon>
        <taxon>Moraxellaceae</taxon>
        <taxon>Acinetobacter</taxon>
    </lineage>
</organism>
<evidence type="ECO:0000313" key="4">
    <source>
        <dbReference type="Proteomes" id="UP000196536"/>
    </source>
</evidence>
<comment type="caution">
    <text evidence="3">The sequence shown here is derived from an EMBL/GenBank/DDBJ whole genome shotgun (WGS) entry which is preliminary data.</text>
</comment>
<feature type="binding site" evidence="1">
    <location>
        <position position="104"/>
    </location>
    <ligand>
        <name>Zn(2+)</name>
        <dbReference type="ChEBI" id="CHEBI:29105"/>
    </ligand>
</feature>
<keyword evidence="1" id="KW-0862">Zinc</keyword>
<dbReference type="GO" id="GO:0003700">
    <property type="term" value="F:DNA-binding transcription factor activity"/>
    <property type="evidence" value="ECO:0007669"/>
    <property type="project" value="InterPro"/>
</dbReference>
<reference evidence="3 4" key="1">
    <citation type="submission" date="2017-05" db="EMBL/GenBank/DDBJ databases">
        <title>Acinetobacter populi ANC 5415 (= PBJ7), whole genome shotgun sequencing project.</title>
        <authorList>
            <person name="Nemec A."/>
            <person name="Radolfova-Krizova L."/>
        </authorList>
    </citation>
    <scope>NUCLEOTIDE SEQUENCE [LARGE SCALE GENOMIC DNA]</scope>
    <source>
        <strain evidence="3 4">PBJ7</strain>
    </source>
</reference>
<dbReference type="GO" id="GO:0008270">
    <property type="term" value="F:zinc ion binding"/>
    <property type="evidence" value="ECO:0007669"/>
    <property type="project" value="TreeGrafter"/>
</dbReference>
<feature type="binding site" evidence="1">
    <location>
        <position position="107"/>
    </location>
    <ligand>
        <name>Zn(2+)</name>
        <dbReference type="ChEBI" id="CHEBI:29105"/>
    </ligand>
</feature>